<evidence type="ECO:0000313" key="3">
    <source>
        <dbReference type="Proteomes" id="UP000287033"/>
    </source>
</evidence>
<organism evidence="2 3">
    <name type="scientific">Chiloscyllium punctatum</name>
    <name type="common">Brownbanded bambooshark</name>
    <name type="synonym">Hemiscyllium punctatum</name>
    <dbReference type="NCBI Taxonomy" id="137246"/>
    <lineage>
        <taxon>Eukaryota</taxon>
        <taxon>Metazoa</taxon>
        <taxon>Chordata</taxon>
        <taxon>Craniata</taxon>
        <taxon>Vertebrata</taxon>
        <taxon>Chondrichthyes</taxon>
        <taxon>Elasmobranchii</taxon>
        <taxon>Galeomorphii</taxon>
        <taxon>Galeoidea</taxon>
        <taxon>Orectolobiformes</taxon>
        <taxon>Hemiscylliidae</taxon>
        <taxon>Chiloscyllium</taxon>
    </lineage>
</organism>
<evidence type="ECO:0000256" key="1">
    <source>
        <dbReference type="SAM" id="MobiDB-lite"/>
    </source>
</evidence>
<reference evidence="2 3" key="1">
    <citation type="journal article" date="2018" name="Nat. Ecol. Evol.">
        <title>Shark genomes provide insights into elasmobranch evolution and the origin of vertebrates.</title>
        <authorList>
            <person name="Hara Y"/>
            <person name="Yamaguchi K"/>
            <person name="Onimaru K"/>
            <person name="Kadota M"/>
            <person name="Koyanagi M"/>
            <person name="Keeley SD"/>
            <person name="Tatsumi K"/>
            <person name="Tanaka K"/>
            <person name="Motone F"/>
            <person name="Kageyama Y"/>
            <person name="Nozu R"/>
            <person name="Adachi N"/>
            <person name="Nishimura O"/>
            <person name="Nakagawa R"/>
            <person name="Tanegashima C"/>
            <person name="Kiyatake I"/>
            <person name="Matsumoto R"/>
            <person name="Murakumo K"/>
            <person name="Nishida K"/>
            <person name="Terakita A"/>
            <person name="Kuratani S"/>
            <person name="Sato K"/>
            <person name="Hyodo S Kuraku.S."/>
        </authorList>
    </citation>
    <scope>NUCLEOTIDE SEQUENCE [LARGE SCALE GENOMIC DNA]</scope>
</reference>
<dbReference type="EMBL" id="BEZZ01000007">
    <property type="protein sequence ID" value="GCC22177.1"/>
    <property type="molecule type" value="Genomic_DNA"/>
</dbReference>
<accession>A0A401RVJ2</accession>
<evidence type="ECO:0000313" key="2">
    <source>
        <dbReference type="EMBL" id="GCC22177.1"/>
    </source>
</evidence>
<proteinExistence type="predicted"/>
<comment type="caution">
    <text evidence="2">The sequence shown here is derived from an EMBL/GenBank/DDBJ whole genome shotgun (WGS) entry which is preliminary data.</text>
</comment>
<dbReference type="OrthoDB" id="8909951at2759"/>
<sequence length="160" mass="18379">MLSSPAAKKQLGSRQNKRQGWFDDNGKLLQQLIDGKRKAFIALQNEQKLATKRKRYQECKATVQKSTRNPKKVWRKKAQEIQQLADANDTRGFFNATKTIFGPSTHGQAFLKCKDGSTILRSNADINAKSREHFEDLVNQTVLFDRNMINKFQNNPLRTP</sequence>
<gene>
    <name evidence="2" type="ORF">chiPu_0000562</name>
</gene>
<feature type="region of interest" description="Disordered" evidence="1">
    <location>
        <begin position="1"/>
        <end position="21"/>
    </location>
</feature>
<name>A0A401RVJ2_CHIPU</name>
<dbReference type="Proteomes" id="UP000287033">
    <property type="component" value="Unassembled WGS sequence"/>
</dbReference>
<protein>
    <submittedName>
        <fullName evidence="2">Uncharacterized protein</fullName>
    </submittedName>
</protein>
<keyword evidence="3" id="KW-1185">Reference proteome</keyword>
<dbReference type="AlphaFoldDB" id="A0A401RVJ2"/>